<name>A0A0L0G696_9EUKA</name>
<organism evidence="2 3">
    <name type="scientific">Sphaeroforma arctica JP610</name>
    <dbReference type="NCBI Taxonomy" id="667725"/>
    <lineage>
        <taxon>Eukaryota</taxon>
        <taxon>Ichthyosporea</taxon>
        <taxon>Ichthyophonida</taxon>
        <taxon>Sphaeroforma</taxon>
    </lineage>
</organism>
<feature type="compositionally biased region" description="Basic and acidic residues" evidence="1">
    <location>
        <begin position="10"/>
        <end position="28"/>
    </location>
</feature>
<reference evidence="2 3" key="1">
    <citation type="submission" date="2011-02" db="EMBL/GenBank/DDBJ databases">
        <title>The Genome Sequence of Sphaeroforma arctica JP610.</title>
        <authorList>
            <consortium name="The Broad Institute Genome Sequencing Platform"/>
            <person name="Russ C."/>
            <person name="Cuomo C."/>
            <person name="Young S.K."/>
            <person name="Zeng Q."/>
            <person name="Gargeya S."/>
            <person name="Alvarado L."/>
            <person name="Berlin A."/>
            <person name="Chapman S.B."/>
            <person name="Chen Z."/>
            <person name="Freedman E."/>
            <person name="Gellesch M."/>
            <person name="Goldberg J."/>
            <person name="Griggs A."/>
            <person name="Gujja S."/>
            <person name="Heilman E."/>
            <person name="Heiman D."/>
            <person name="Howarth C."/>
            <person name="Mehta T."/>
            <person name="Neiman D."/>
            <person name="Pearson M."/>
            <person name="Roberts A."/>
            <person name="Saif S."/>
            <person name="Shea T."/>
            <person name="Shenoy N."/>
            <person name="Sisk P."/>
            <person name="Stolte C."/>
            <person name="Sykes S."/>
            <person name="White J."/>
            <person name="Yandava C."/>
            <person name="Burger G."/>
            <person name="Gray M.W."/>
            <person name="Holland P.W.H."/>
            <person name="King N."/>
            <person name="Lang F.B.F."/>
            <person name="Roger A.J."/>
            <person name="Ruiz-Trillo I."/>
            <person name="Haas B."/>
            <person name="Nusbaum C."/>
            <person name="Birren B."/>
        </authorList>
    </citation>
    <scope>NUCLEOTIDE SEQUENCE [LARGE SCALE GENOMIC DNA]</scope>
    <source>
        <strain evidence="2 3">JP610</strain>
    </source>
</reference>
<evidence type="ECO:0000313" key="2">
    <source>
        <dbReference type="EMBL" id="KNC84464.1"/>
    </source>
</evidence>
<dbReference type="RefSeq" id="XP_014158366.1">
    <property type="nucleotide sequence ID" value="XM_014302891.1"/>
</dbReference>
<dbReference type="AlphaFoldDB" id="A0A0L0G696"/>
<dbReference type="Proteomes" id="UP000054560">
    <property type="component" value="Unassembled WGS sequence"/>
</dbReference>
<dbReference type="EMBL" id="KQ241763">
    <property type="protein sequence ID" value="KNC84464.1"/>
    <property type="molecule type" value="Genomic_DNA"/>
</dbReference>
<gene>
    <name evidence="2" type="ORF">SARC_03328</name>
</gene>
<feature type="region of interest" description="Disordered" evidence="1">
    <location>
        <begin position="1"/>
        <end position="28"/>
    </location>
</feature>
<sequence>MKNKALNVEMRTDRQSRTMQVSEERYRNTDKESIRTQLLNVARYKALMYYGQQQKVDTIIKADKLPDESDDHLSDMKHCVFYSHIEVSISAAATVQADRMYREWKRYNSNLATQGQAHNATTTATKCHKSDNGTPRQTKPIGQP</sequence>
<proteinExistence type="predicted"/>
<feature type="region of interest" description="Disordered" evidence="1">
    <location>
        <begin position="115"/>
        <end position="144"/>
    </location>
</feature>
<keyword evidence="3" id="KW-1185">Reference proteome</keyword>
<evidence type="ECO:0000256" key="1">
    <source>
        <dbReference type="SAM" id="MobiDB-lite"/>
    </source>
</evidence>
<protein>
    <submittedName>
        <fullName evidence="2">Uncharacterized protein</fullName>
    </submittedName>
</protein>
<dbReference type="GeneID" id="25903832"/>
<evidence type="ECO:0000313" key="3">
    <source>
        <dbReference type="Proteomes" id="UP000054560"/>
    </source>
</evidence>
<feature type="compositionally biased region" description="Polar residues" evidence="1">
    <location>
        <begin position="115"/>
        <end position="125"/>
    </location>
</feature>
<accession>A0A0L0G696</accession>